<gene>
    <name evidence="2" type="ORF">H8S59_25645</name>
</gene>
<dbReference type="EMBL" id="JACONW010000229">
    <property type="protein sequence ID" value="MBC3953171.1"/>
    <property type="molecule type" value="Genomic_DNA"/>
</dbReference>
<evidence type="ECO:0000313" key="3">
    <source>
        <dbReference type="Proteomes" id="UP000651852"/>
    </source>
</evidence>
<sequence length="190" mass="21182">MDETSLAACVEAMTRLHPGVHLNVVHGSEQHPTLDVLRRELADILILPTTTLDEHHVEHVHWSDAYVLVAARSRLLTPRPFHELCEGVRYVSWRHAGVERLHGQLAAAQVRLSHRGELSCVATLLDLVEKGQCMTILPSRLVPDDGRLFECVRLPVQVERSISVIARPGSLLSNAANEVIEVLKRLRVGD</sequence>
<name>A0ABR7B7M0_9PSED</name>
<dbReference type="PANTHER" id="PTHR30419">
    <property type="entry name" value="HTH-TYPE TRANSCRIPTIONAL REGULATOR YBHD"/>
    <property type="match status" value="1"/>
</dbReference>
<comment type="caution">
    <text evidence="2">The sequence shown here is derived from an EMBL/GenBank/DDBJ whole genome shotgun (WGS) entry which is preliminary data.</text>
</comment>
<feature type="domain" description="LysR substrate-binding" evidence="1">
    <location>
        <begin position="6"/>
        <end position="185"/>
    </location>
</feature>
<dbReference type="RefSeq" id="WP_187523249.1">
    <property type="nucleotide sequence ID" value="NZ_JACONW010000229.1"/>
</dbReference>
<keyword evidence="3" id="KW-1185">Reference proteome</keyword>
<proteinExistence type="predicted"/>
<organism evidence="2 3">
    <name type="scientific">Pseudomonas folii</name>
    <dbReference type="NCBI Taxonomy" id="2762593"/>
    <lineage>
        <taxon>Bacteria</taxon>
        <taxon>Pseudomonadati</taxon>
        <taxon>Pseudomonadota</taxon>
        <taxon>Gammaproteobacteria</taxon>
        <taxon>Pseudomonadales</taxon>
        <taxon>Pseudomonadaceae</taxon>
        <taxon>Pseudomonas</taxon>
    </lineage>
</organism>
<dbReference type="Pfam" id="PF03466">
    <property type="entry name" value="LysR_substrate"/>
    <property type="match status" value="1"/>
</dbReference>
<dbReference type="InterPro" id="IPR050950">
    <property type="entry name" value="HTH-type_LysR_regulators"/>
</dbReference>
<evidence type="ECO:0000313" key="2">
    <source>
        <dbReference type="EMBL" id="MBC3953171.1"/>
    </source>
</evidence>
<dbReference type="CDD" id="cd05466">
    <property type="entry name" value="PBP2_LTTR_substrate"/>
    <property type="match status" value="1"/>
</dbReference>
<protein>
    <submittedName>
        <fullName evidence="2">LysR family transcriptional regulator substrate-binding protein</fullName>
    </submittedName>
</protein>
<dbReference type="Proteomes" id="UP000651852">
    <property type="component" value="Unassembled WGS sequence"/>
</dbReference>
<reference evidence="2 3" key="1">
    <citation type="submission" date="2020-08" db="EMBL/GenBank/DDBJ databases">
        <title>Putative novel bacterial strains isolated from necrotic wheat leaf tissues caused by Xanthomonas translucens.</title>
        <authorList>
            <person name="Tambong J.T."/>
        </authorList>
    </citation>
    <scope>NUCLEOTIDE SEQUENCE [LARGE SCALE GENOMIC DNA]</scope>
    <source>
        <strain evidence="2 3">DOAB 1069</strain>
    </source>
</reference>
<dbReference type="SUPFAM" id="SSF53850">
    <property type="entry name" value="Periplasmic binding protein-like II"/>
    <property type="match status" value="1"/>
</dbReference>
<accession>A0ABR7B7M0</accession>
<dbReference type="PANTHER" id="PTHR30419:SF8">
    <property type="entry name" value="NITROGEN ASSIMILATION TRANSCRIPTIONAL ACTIVATOR-RELATED"/>
    <property type="match status" value="1"/>
</dbReference>
<evidence type="ECO:0000259" key="1">
    <source>
        <dbReference type="Pfam" id="PF03466"/>
    </source>
</evidence>
<dbReference type="InterPro" id="IPR005119">
    <property type="entry name" value="LysR_subst-bd"/>
</dbReference>
<dbReference type="Gene3D" id="3.40.190.10">
    <property type="entry name" value="Periplasmic binding protein-like II"/>
    <property type="match status" value="2"/>
</dbReference>